<dbReference type="RefSeq" id="WP_062480421.1">
    <property type="nucleotide sequence ID" value="NZ_CP013650.1"/>
</dbReference>
<keyword evidence="1" id="KW-0812">Transmembrane</keyword>
<evidence type="ECO:0000313" key="2">
    <source>
        <dbReference type="EMBL" id="ALS98823.1"/>
    </source>
</evidence>
<accession>A0A0U2ZIL1</accession>
<gene>
    <name evidence="2" type="ORF">AT746_11440</name>
</gene>
<evidence type="ECO:0008006" key="4">
    <source>
        <dbReference type="Google" id="ProtNLM"/>
    </source>
</evidence>
<keyword evidence="1" id="KW-1133">Transmembrane helix</keyword>
<keyword evidence="3" id="KW-1185">Reference proteome</keyword>
<dbReference type="EMBL" id="CP013650">
    <property type="protein sequence ID" value="ALS98823.1"/>
    <property type="molecule type" value="Genomic_DNA"/>
</dbReference>
<reference evidence="2 3" key="1">
    <citation type="submission" date="2015-12" db="EMBL/GenBank/DDBJ databases">
        <title>Complete genome of Lacimicrobium alkaliphilum KCTC 32984.</title>
        <authorList>
            <person name="Kim S.-G."/>
            <person name="Lee Y.-J."/>
        </authorList>
    </citation>
    <scope>NUCLEOTIDE SEQUENCE [LARGE SCALE GENOMIC DNA]</scope>
    <source>
        <strain evidence="2 3">YelD216</strain>
    </source>
</reference>
<keyword evidence="1" id="KW-0472">Membrane</keyword>
<name>A0A0U2ZIL1_9ALTE</name>
<dbReference type="AlphaFoldDB" id="A0A0U2ZIL1"/>
<protein>
    <recommendedName>
        <fullName evidence="4">Phage holin family protein</fullName>
    </recommendedName>
</protein>
<dbReference type="KEGG" id="lal:AT746_11440"/>
<dbReference type="OrthoDB" id="7061528at2"/>
<proteinExistence type="predicted"/>
<evidence type="ECO:0000256" key="1">
    <source>
        <dbReference type="SAM" id="Phobius"/>
    </source>
</evidence>
<evidence type="ECO:0000313" key="3">
    <source>
        <dbReference type="Proteomes" id="UP000068447"/>
    </source>
</evidence>
<feature type="transmembrane region" description="Helical" evidence="1">
    <location>
        <begin position="12"/>
        <end position="38"/>
    </location>
</feature>
<dbReference type="PROSITE" id="PS51257">
    <property type="entry name" value="PROKAR_LIPOPROTEIN"/>
    <property type="match status" value="1"/>
</dbReference>
<sequence>MLKRFKKKLETQAIASLIIVPMVFFVIAFLALACYLSLRETLSPPLSALVTAAAGIVVIAIVQVLARFSYRRSTLRRPPPQSPEPEQEFEKLLLEHADPVLAKWIGDNPDKAAITTLLLGVAAGYSEAVRRALLDMYMRYSEAEIQRRNASEGD</sequence>
<dbReference type="Proteomes" id="UP000068447">
    <property type="component" value="Chromosome"/>
</dbReference>
<feature type="transmembrane region" description="Helical" evidence="1">
    <location>
        <begin position="44"/>
        <end position="66"/>
    </location>
</feature>
<organism evidence="2 3">
    <name type="scientific">Lacimicrobium alkaliphilum</name>
    <dbReference type="NCBI Taxonomy" id="1526571"/>
    <lineage>
        <taxon>Bacteria</taxon>
        <taxon>Pseudomonadati</taxon>
        <taxon>Pseudomonadota</taxon>
        <taxon>Gammaproteobacteria</taxon>
        <taxon>Alteromonadales</taxon>
        <taxon>Alteromonadaceae</taxon>
        <taxon>Lacimicrobium</taxon>
    </lineage>
</organism>